<proteinExistence type="predicted"/>
<organism evidence="4 5">
    <name type="scientific">Clavelina lepadiformis</name>
    <name type="common">Light-bulb sea squirt</name>
    <name type="synonym">Ascidia lepadiformis</name>
    <dbReference type="NCBI Taxonomy" id="159417"/>
    <lineage>
        <taxon>Eukaryota</taxon>
        <taxon>Metazoa</taxon>
        <taxon>Chordata</taxon>
        <taxon>Tunicata</taxon>
        <taxon>Ascidiacea</taxon>
        <taxon>Aplousobranchia</taxon>
        <taxon>Clavelinidae</taxon>
        <taxon>Clavelina</taxon>
    </lineage>
</organism>
<reference evidence="4 5" key="1">
    <citation type="submission" date="2024-02" db="EMBL/GenBank/DDBJ databases">
        <authorList>
            <person name="Daric V."/>
            <person name="Darras S."/>
        </authorList>
    </citation>
    <scope>NUCLEOTIDE SEQUENCE [LARGE SCALE GENOMIC DNA]</scope>
</reference>
<evidence type="ECO:0000256" key="1">
    <source>
        <dbReference type="PROSITE-ProRule" id="PRU00201"/>
    </source>
</evidence>
<evidence type="ECO:0000313" key="4">
    <source>
        <dbReference type="EMBL" id="CAK8686503.1"/>
    </source>
</evidence>
<dbReference type="Proteomes" id="UP001642483">
    <property type="component" value="Unassembled WGS sequence"/>
</dbReference>
<feature type="domain" description="T-box" evidence="3">
    <location>
        <begin position="303"/>
        <end position="333"/>
    </location>
</feature>
<sequence>MDSNYPSGMQVDKVLKAISDLILQELKSMRQDIKMEFSKMQENMEDMCLKLLAETRKAETMNNSGQVENTMQPLTVQSDTGICIQEVYSEKTSVIPHLEAIKVKSLLPLCKETFLTESDDAITPMLNNIVPQSENEGNAPYNEKIVDSESSDESTSHEEHNRLSKQLSIFPHLEEDSLSLQDWKVSQFETGDKISPLINNVVSQSENEGNAVYEENIVDSENINERIPPVNCEVSPILQTETDGTTASLSYNIVLQSENEANTTVEDEIVDSENLTERNSHDEYNMSAKELSDKNTVNGESNKAAFITVSLYQDPAVSDLKVNLNPNARSFKNKRLRSSRSLPELLSFHSDENSGDVSLIRKEKNCGGWLDEKSWNELDAFLGTEKSITEEEKANIDVYLNDFDFGLF</sequence>
<dbReference type="PROSITE" id="PS50252">
    <property type="entry name" value="TBOX_3"/>
    <property type="match status" value="1"/>
</dbReference>
<accession>A0ABP0G4R0</accession>
<feature type="region of interest" description="Disordered" evidence="2">
    <location>
        <begin position="130"/>
        <end position="163"/>
    </location>
</feature>
<keyword evidence="5" id="KW-1185">Reference proteome</keyword>
<protein>
    <recommendedName>
        <fullName evidence="3">T-box domain-containing protein</fullName>
    </recommendedName>
</protein>
<dbReference type="EMBL" id="CAWYQH010000102">
    <property type="protein sequence ID" value="CAK8686503.1"/>
    <property type="molecule type" value="Genomic_DNA"/>
</dbReference>
<comment type="subcellular location">
    <subcellularLocation>
        <location evidence="1">Nucleus</location>
    </subcellularLocation>
</comment>
<comment type="caution">
    <text evidence="1">Lacks conserved residue(s) required for the propagation of feature annotation.</text>
</comment>
<evidence type="ECO:0000259" key="3">
    <source>
        <dbReference type="PROSITE" id="PS50252"/>
    </source>
</evidence>
<dbReference type="InterPro" id="IPR046360">
    <property type="entry name" value="T-box_DNA-bd"/>
</dbReference>
<evidence type="ECO:0000256" key="2">
    <source>
        <dbReference type="SAM" id="MobiDB-lite"/>
    </source>
</evidence>
<keyword evidence="1" id="KW-0238">DNA-binding</keyword>
<keyword evidence="1" id="KW-0539">Nucleus</keyword>
<comment type="caution">
    <text evidence="4">The sequence shown here is derived from an EMBL/GenBank/DDBJ whole genome shotgun (WGS) entry which is preliminary data.</text>
</comment>
<name>A0ABP0G4R0_CLALP</name>
<evidence type="ECO:0000313" key="5">
    <source>
        <dbReference type="Proteomes" id="UP001642483"/>
    </source>
</evidence>
<gene>
    <name evidence="4" type="ORF">CVLEPA_LOCUS18429</name>
</gene>